<dbReference type="Pfam" id="PF13346">
    <property type="entry name" value="ABC2_membrane_5"/>
    <property type="match status" value="1"/>
</dbReference>
<name>A0AB36TDB4_ACETH</name>
<feature type="transmembrane region" description="Helical" evidence="1">
    <location>
        <begin position="73"/>
        <end position="98"/>
    </location>
</feature>
<feature type="transmembrane region" description="Helical" evidence="1">
    <location>
        <begin position="110"/>
        <end position="131"/>
    </location>
</feature>
<reference evidence="2 3" key="1">
    <citation type="submission" date="2017-09" db="EMBL/GenBank/DDBJ databases">
        <title>Evaluation of Pacific Biosciences Sequencing Technology to Finishing C. thermocellum Genome Sequences.</title>
        <authorList>
            <person name="Brown S."/>
        </authorList>
    </citation>
    <scope>NUCLEOTIDE SEQUENCE [LARGE SCALE GENOMIC DNA]</scope>
    <source>
        <strain evidence="2 3">AD2</strain>
    </source>
</reference>
<keyword evidence="1" id="KW-1133">Transmembrane helix</keyword>
<organism evidence="2 3">
    <name type="scientific">Acetivibrio thermocellus AD2</name>
    <dbReference type="NCBI Taxonomy" id="1138384"/>
    <lineage>
        <taxon>Bacteria</taxon>
        <taxon>Bacillati</taxon>
        <taxon>Bacillota</taxon>
        <taxon>Clostridia</taxon>
        <taxon>Eubacteriales</taxon>
        <taxon>Oscillospiraceae</taxon>
        <taxon>Acetivibrio</taxon>
    </lineage>
</organism>
<dbReference type="InterPro" id="IPR025699">
    <property type="entry name" value="ABC2_memb-like"/>
</dbReference>
<keyword evidence="1" id="KW-0472">Membrane</keyword>
<accession>A0AB36TDB4</accession>
<comment type="caution">
    <text evidence="2">The sequence shown here is derived from an EMBL/GenBank/DDBJ whole genome shotgun (WGS) entry which is preliminary data.</text>
</comment>
<sequence length="203" mass="22304">MKALLLKDFYTLIKQIKIFIIMIIIFAAIPGYSIAGFAMVYAAMLPITALAYDERSKWNSLALMMPYSDESMVGSKYVLGYIAAATVALFSIAVQIVMSLIKNTPFEMEQVLSVILIACIATIIQAINLPLMFKFGVEKGRLAFFALIVAVTCGVMVLGDRFLVSLSASYVNVVTAFVATVIFTLVVNLISIAISIKIYKKRE</sequence>
<proteinExistence type="predicted"/>
<evidence type="ECO:0000313" key="3">
    <source>
        <dbReference type="Proteomes" id="UP000223596"/>
    </source>
</evidence>
<evidence type="ECO:0000256" key="1">
    <source>
        <dbReference type="SAM" id="Phobius"/>
    </source>
</evidence>
<dbReference type="Proteomes" id="UP000223596">
    <property type="component" value="Unassembled WGS sequence"/>
</dbReference>
<gene>
    <name evidence="2" type="ORF">M972_11542</name>
</gene>
<dbReference type="RefSeq" id="WP_003514747.1">
    <property type="nucleotide sequence ID" value="NZ_CP013828.1"/>
</dbReference>
<dbReference type="AlphaFoldDB" id="A0AB36TDB4"/>
<keyword evidence="1" id="KW-0812">Transmembrane</keyword>
<protein>
    <submittedName>
        <fullName evidence="2">ABC-2 family transporter</fullName>
    </submittedName>
</protein>
<feature type="transmembrane region" description="Helical" evidence="1">
    <location>
        <begin position="170"/>
        <end position="196"/>
    </location>
</feature>
<feature type="transmembrane region" description="Helical" evidence="1">
    <location>
        <begin position="143"/>
        <end position="164"/>
    </location>
</feature>
<dbReference type="EMBL" id="PDBW01000001">
    <property type="protein sequence ID" value="PFH01798.1"/>
    <property type="molecule type" value="Genomic_DNA"/>
</dbReference>
<evidence type="ECO:0000313" key="2">
    <source>
        <dbReference type="EMBL" id="PFH01798.1"/>
    </source>
</evidence>
<dbReference type="GeneID" id="35805047"/>